<comment type="caution">
    <text evidence="10">The sequence shown here is derived from an EMBL/GenBank/DDBJ whole genome shotgun (WGS) entry which is preliminary data.</text>
</comment>
<keyword evidence="4" id="KW-0479">Metal-binding</keyword>
<comment type="cofactor">
    <cofactor evidence="1">
        <name>[4Fe-4S] cluster</name>
        <dbReference type="ChEBI" id="CHEBI:49883"/>
    </cofactor>
</comment>
<comment type="similarity">
    <text evidence="7">Belongs to the organic radical-activating enzymes family.</text>
</comment>
<evidence type="ECO:0000256" key="8">
    <source>
        <dbReference type="SAM" id="Coils"/>
    </source>
</evidence>
<dbReference type="PANTHER" id="PTHR30352">
    <property type="entry name" value="PYRUVATE FORMATE-LYASE-ACTIVATING ENZYME"/>
    <property type="match status" value="1"/>
</dbReference>
<dbReference type="SUPFAM" id="SSF102114">
    <property type="entry name" value="Radical SAM enzymes"/>
    <property type="match status" value="1"/>
</dbReference>
<reference evidence="10 11" key="1">
    <citation type="submission" date="2020-08" db="EMBL/GenBank/DDBJ databases">
        <authorList>
            <person name="Liu C."/>
            <person name="Sun Q."/>
        </authorList>
    </citation>
    <scope>NUCLEOTIDE SEQUENCE [LARGE SCALE GENOMIC DNA]</scope>
    <source>
        <strain evidence="10 11">NSJ-18</strain>
    </source>
</reference>
<dbReference type="SFLD" id="SFLDG01063">
    <property type="entry name" value="activating_enzymes__group_1"/>
    <property type="match status" value="1"/>
</dbReference>
<dbReference type="RefSeq" id="WP_153924507.1">
    <property type="nucleotide sequence ID" value="NZ_JACRWE010000004.1"/>
</dbReference>
<dbReference type="InterPro" id="IPR058240">
    <property type="entry name" value="rSAM_sf"/>
</dbReference>
<dbReference type="InterPro" id="IPR034457">
    <property type="entry name" value="Organic_radical-activating"/>
</dbReference>
<evidence type="ECO:0000256" key="4">
    <source>
        <dbReference type="ARBA" id="ARBA00022723"/>
    </source>
</evidence>
<keyword evidence="8" id="KW-0175">Coiled coil</keyword>
<dbReference type="Proteomes" id="UP000609849">
    <property type="component" value="Unassembled WGS sequence"/>
</dbReference>
<dbReference type="Gene3D" id="3.20.20.70">
    <property type="entry name" value="Aldolase class I"/>
    <property type="match status" value="1"/>
</dbReference>
<organism evidence="10 11">
    <name type="scientific">Romboutsia faecis</name>
    <dbReference type="NCBI Taxonomy" id="2764597"/>
    <lineage>
        <taxon>Bacteria</taxon>
        <taxon>Bacillati</taxon>
        <taxon>Bacillota</taxon>
        <taxon>Clostridia</taxon>
        <taxon>Peptostreptococcales</taxon>
        <taxon>Peptostreptococcaceae</taxon>
        <taxon>Romboutsia</taxon>
    </lineage>
</organism>
<dbReference type="InterPro" id="IPR013785">
    <property type="entry name" value="Aldolase_TIM"/>
</dbReference>
<keyword evidence="6" id="KW-0411">Iron-sulfur</keyword>
<evidence type="ECO:0000313" key="10">
    <source>
        <dbReference type="EMBL" id="MBC5997142.1"/>
    </source>
</evidence>
<gene>
    <name evidence="10" type="ORF">H8923_10245</name>
</gene>
<dbReference type="EC" id="1.97.1.-" evidence="7"/>
<name>A0ABR7JQF0_9FIRM</name>
<accession>A0ABR7JQF0</accession>
<evidence type="ECO:0000256" key="6">
    <source>
        <dbReference type="ARBA" id="ARBA00023014"/>
    </source>
</evidence>
<dbReference type="InterPro" id="IPR007197">
    <property type="entry name" value="rSAM"/>
</dbReference>
<evidence type="ECO:0000256" key="1">
    <source>
        <dbReference type="ARBA" id="ARBA00001966"/>
    </source>
</evidence>
<keyword evidence="7" id="KW-0560">Oxidoreductase</keyword>
<dbReference type="SFLD" id="SFLDF00299">
    <property type="entry name" value="anaerobic_ribonucleoside-triph"/>
    <property type="match status" value="1"/>
</dbReference>
<evidence type="ECO:0000256" key="7">
    <source>
        <dbReference type="PIRNR" id="PIRNR000368"/>
    </source>
</evidence>
<evidence type="ECO:0000256" key="2">
    <source>
        <dbReference type="ARBA" id="ARBA00022485"/>
    </source>
</evidence>
<feature type="domain" description="Radical SAM core" evidence="9">
    <location>
        <begin position="15"/>
        <end position="197"/>
    </location>
</feature>
<protein>
    <recommendedName>
        <fullName evidence="7">Anaerobic ribonucleoside-triphosphate reductase-activating protein</fullName>
        <ecNumber evidence="7">1.97.1.-</ecNumber>
    </recommendedName>
</protein>
<dbReference type="SFLD" id="SFLDS00029">
    <property type="entry name" value="Radical_SAM"/>
    <property type="match status" value="1"/>
</dbReference>
<comment type="function">
    <text evidence="7">Activation of anaerobic ribonucleoside-triphosphate reductase under anaerobic conditions by generation of an organic free radical, using S-adenosylmethionine and reduced flavodoxin as cosubstrates to produce 5'-deoxy-adenosine.</text>
</comment>
<keyword evidence="3" id="KW-0949">S-adenosyl-L-methionine</keyword>
<dbReference type="PROSITE" id="PS51918">
    <property type="entry name" value="RADICAL_SAM"/>
    <property type="match status" value="1"/>
</dbReference>
<dbReference type="InterPro" id="IPR012837">
    <property type="entry name" value="NrdG"/>
</dbReference>
<dbReference type="PANTHER" id="PTHR30352:SF2">
    <property type="entry name" value="ANAEROBIC RIBONUCLEOSIDE-TRIPHOSPHATE REDUCTASE-ACTIVATING PROTEIN"/>
    <property type="match status" value="1"/>
</dbReference>
<evidence type="ECO:0000256" key="5">
    <source>
        <dbReference type="ARBA" id="ARBA00023004"/>
    </source>
</evidence>
<evidence type="ECO:0000313" key="11">
    <source>
        <dbReference type="Proteomes" id="UP000609849"/>
    </source>
</evidence>
<feature type="coiled-coil region" evidence="8">
    <location>
        <begin position="148"/>
        <end position="175"/>
    </location>
</feature>
<evidence type="ECO:0000259" key="9">
    <source>
        <dbReference type="PROSITE" id="PS51918"/>
    </source>
</evidence>
<evidence type="ECO:0000256" key="3">
    <source>
        <dbReference type="ARBA" id="ARBA00022691"/>
    </source>
</evidence>
<dbReference type="PIRSF" id="PIRSF000368">
    <property type="entry name" value="NrdG"/>
    <property type="match status" value="1"/>
</dbReference>
<dbReference type="Pfam" id="PF13353">
    <property type="entry name" value="Fer4_12"/>
    <property type="match status" value="1"/>
</dbReference>
<dbReference type="EMBL" id="JACRWE010000004">
    <property type="protein sequence ID" value="MBC5997142.1"/>
    <property type="molecule type" value="Genomic_DNA"/>
</dbReference>
<keyword evidence="2" id="KW-0004">4Fe-4S</keyword>
<sequence length="197" mass="22604">MKIRIFRFLQETYAEGPGKRACIWVQGCLMKCSGCASSHSWDLNGGYEVDVDELINKILNTEGLEGVTFLGGEPFLQSNELSSIAKKVQESGLSVITFTGYRYEDLVLKNNEHINKLLKYTDLLIDGPYKKELHDISRPWVGSSNQRYMYLSDKYKHLENNLDKYKNRLEIKIKSDGQIIINGMANFEDLIDIIHNM</sequence>
<keyword evidence="5" id="KW-0408">Iron</keyword>
<keyword evidence="11" id="KW-1185">Reference proteome</keyword>
<dbReference type="SFLD" id="SFLDG01066">
    <property type="entry name" value="organic_radical-activating_enz"/>
    <property type="match status" value="1"/>
</dbReference>
<proteinExistence type="inferred from homology"/>